<dbReference type="AlphaFoldDB" id="A0A9X2ENP6"/>
<organism evidence="2 3">
    <name type="scientific">Microbulbifer okhotskensis</name>
    <dbReference type="NCBI Taxonomy" id="2926617"/>
    <lineage>
        <taxon>Bacteria</taxon>
        <taxon>Pseudomonadati</taxon>
        <taxon>Pseudomonadota</taxon>
        <taxon>Gammaproteobacteria</taxon>
        <taxon>Cellvibrionales</taxon>
        <taxon>Microbulbiferaceae</taxon>
        <taxon>Microbulbifer</taxon>
    </lineage>
</organism>
<dbReference type="EMBL" id="JALBWM010000070">
    <property type="protein sequence ID" value="MCO1335584.1"/>
    <property type="molecule type" value="Genomic_DNA"/>
</dbReference>
<evidence type="ECO:0000313" key="2">
    <source>
        <dbReference type="EMBL" id="MCO1335584.1"/>
    </source>
</evidence>
<dbReference type="InterPro" id="IPR039375">
    <property type="entry name" value="NodN-like"/>
</dbReference>
<dbReference type="PANTHER" id="PTHR42993">
    <property type="entry name" value="MAOC-LIKE DEHYDRATASE DOMAIN-CONTAINING PROTEIN"/>
    <property type="match status" value="1"/>
</dbReference>
<dbReference type="SUPFAM" id="SSF54637">
    <property type="entry name" value="Thioesterase/thiol ester dehydrase-isomerase"/>
    <property type="match status" value="1"/>
</dbReference>
<dbReference type="InterPro" id="IPR002539">
    <property type="entry name" value="MaoC-like_dom"/>
</dbReference>
<dbReference type="Proteomes" id="UP001139028">
    <property type="component" value="Unassembled WGS sequence"/>
</dbReference>
<proteinExistence type="predicted"/>
<keyword evidence="3" id="KW-1185">Reference proteome</keyword>
<dbReference type="CDD" id="cd03450">
    <property type="entry name" value="NodN"/>
    <property type="match status" value="1"/>
</dbReference>
<dbReference type="InterPro" id="IPR029069">
    <property type="entry name" value="HotDog_dom_sf"/>
</dbReference>
<feature type="domain" description="MaoC-like" evidence="1">
    <location>
        <begin position="14"/>
        <end position="124"/>
    </location>
</feature>
<gene>
    <name evidence="2" type="ORF">MO867_14690</name>
</gene>
<name>A0A9X2ENP6_9GAMM</name>
<dbReference type="Gene3D" id="3.10.129.10">
    <property type="entry name" value="Hotdog Thioesterase"/>
    <property type="match status" value="1"/>
</dbReference>
<dbReference type="PANTHER" id="PTHR42993:SF1">
    <property type="entry name" value="MAOC-LIKE DEHYDRATASE DOMAIN-CONTAINING PROTEIN"/>
    <property type="match status" value="1"/>
</dbReference>
<comment type="caution">
    <text evidence="2">The sequence shown here is derived from an EMBL/GenBank/DDBJ whole genome shotgun (WGS) entry which is preliminary data.</text>
</comment>
<dbReference type="Pfam" id="PF01575">
    <property type="entry name" value="MaoC_dehydratas"/>
    <property type="match status" value="1"/>
</dbReference>
<accession>A0A9X2ENP6</accession>
<protein>
    <submittedName>
        <fullName evidence="2">MaoC family dehydratase</fullName>
    </submittedName>
</protein>
<reference evidence="2" key="1">
    <citation type="journal article" date="2022" name="Arch. Microbiol.">
        <title>Microbulbifer okhotskensis sp. nov., isolated from a deep bottom sediment of the Okhotsk Sea.</title>
        <authorList>
            <person name="Romanenko L."/>
            <person name="Kurilenko V."/>
            <person name="Otstavnykh N."/>
            <person name="Velansky P."/>
            <person name="Isaeva M."/>
            <person name="Mikhailov V."/>
        </authorList>
    </citation>
    <scope>NUCLEOTIDE SEQUENCE</scope>
    <source>
        <strain evidence="2">OS29</strain>
    </source>
</reference>
<dbReference type="RefSeq" id="WP_252470439.1">
    <property type="nucleotide sequence ID" value="NZ_JALBWM010000070.1"/>
</dbReference>
<evidence type="ECO:0000259" key="1">
    <source>
        <dbReference type="Pfam" id="PF01575"/>
    </source>
</evidence>
<sequence length="152" mass="17366">MPVQIIPSDLSQYIGLETEPTAWFEIDQQRIDSFAECTMDRQFIHVDPEAARKTPFGGTIAHGFLTLSLLPYFIESLQMHVEGAHMGVNYGLDKVRFIHPVKTGSRVRVQGEILEILEKKEAHYQIKLLVTMEIEGEKKPALIAEWIFLQIT</sequence>
<evidence type="ECO:0000313" key="3">
    <source>
        <dbReference type="Proteomes" id="UP001139028"/>
    </source>
</evidence>